<protein>
    <submittedName>
        <fullName evidence="1">Uncharacterized protein</fullName>
    </submittedName>
</protein>
<organism evidence="1 2">
    <name type="scientific">Thelephora ganbajun</name>
    <name type="common">Ganba fungus</name>
    <dbReference type="NCBI Taxonomy" id="370292"/>
    <lineage>
        <taxon>Eukaryota</taxon>
        <taxon>Fungi</taxon>
        <taxon>Dikarya</taxon>
        <taxon>Basidiomycota</taxon>
        <taxon>Agaricomycotina</taxon>
        <taxon>Agaricomycetes</taxon>
        <taxon>Thelephorales</taxon>
        <taxon>Thelephoraceae</taxon>
        <taxon>Thelephora</taxon>
    </lineage>
</organism>
<evidence type="ECO:0000313" key="2">
    <source>
        <dbReference type="Proteomes" id="UP000886501"/>
    </source>
</evidence>
<name>A0ACB6Z9P5_THEGA</name>
<gene>
    <name evidence="1" type="ORF">BDM02DRAFT_3011327</name>
</gene>
<comment type="caution">
    <text evidence="1">The sequence shown here is derived from an EMBL/GenBank/DDBJ whole genome shotgun (WGS) entry which is preliminary data.</text>
</comment>
<sequence length="203" mass="22275">MEVPLIVSCAGAGMLMSVQIEIGIVSPVKCVEEVVHRTRVIVTELAVFEAGETGEVEDSVVEQHRLEMGWCGGWRDASYGMLSLGGWVGGGSLLNNLKGFYTQTDWAMRIILWVAPSEPLIPACPDRGSQALGNPIDCVCLDTCFLLTTKDSARAGWRTGYVRSFSPQICNSECPLSQVVHEREMHGQGRVNTAAFRQRHLHK</sequence>
<proteinExistence type="predicted"/>
<reference evidence="1" key="2">
    <citation type="journal article" date="2020" name="Nat. Commun.">
        <title>Large-scale genome sequencing of mycorrhizal fungi provides insights into the early evolution of symbiotic traits.</title>
        <authorList>
            <person name="Miyauchi S."/>
            <person name="Kiss E."/>
            <person name="Kuo A."/>
            <person name="Drula E."/>
            <person name="Kohler A."/>
            <person name="Sanchez-Garcia M."/>
            <person name="Morin E."/>
            <person name="Andreopoulos B."/>
            <person name="Barry K.W."/>
            <person name="Bonito G."/>
            <person name="Buee M."/>
            <person name="Carver A."/>
            <person name="Chen C."/>
            <person name="Cichocki N."/>
            <person name="Clum A."/>
            <person name="Culley D."/>
            <person name="Crous P.W."/>
            <person name="Fauchery L."/>
            <person name="Girlanda M."/>
            <person name="Hayes R.D."/>
            <person name="Keri Z."/>
            <person name="LaButti K."/>
            <person name="Lipzen A."/>
            <person name="Lombard V."/>
            <person name="Magnuson J."/>
            <person name="Maillard F."/>
            <person name="Murat C."/>
            <person name="Nolan M."/>
            <person name="Ohm R.A."/>
            <person name="Pangilinan J."/>
            <person name="Pereira M.F."/>
            <person name="Perotto S."/>
            <person name="Peter M."/>
            <person name="Pfister S."/>
            <person name="Riley R."/>
            <person name="Sitrit Y."/>
            <person name="Stielow J.B."/>
            <person name="Szollosi G."/>
            <person name="Zifcakova L."/>
            <person name="Stursova M."/>
            <person name="Spatafora J.W."/>
            <person name="Tedersoo L."/>
            <person name="Vaario L.M."/>
            <person name="Yamada A."/>
            <person name="Yan M."/>
            <person name="Wang P."/>
            <person name="Xu J."/>
            <person name="Bruns T."/>
            <person name="Baldrian P."/>
            <person name="Vilgalys R."/>
            <person name="Dunand C."/>
            <person name="Henrissat B."/>
            <person name="Grigoriev I.V."/>
            <person name="Hibbett D."/>
            <person name="Nagy L.G."/>
            <person name="Martin F.M."/>
        </authorList>
    </citation>
    <scope>NUCLEOTIDE SEQUENCE</scope>
    <source>
        <strain evidence="1">P2</strain>
    </source>
</reference>
<dbReference type="EMBL" id="MU118057">
    <property type="protein sequence ID" value="KAF9646464.1"/>
    <property type="molecule type" value="Genomic_DNA"/>
</dbReference>
<accession>A0ACB6Z9P5</accession>
<keyword evidence="2" id="KW-1185">Reference proteome</keyword>
<dbReference type="Proteomes" id="UP000886501">
    <property type="component" value="Unassembled WGS sequence"/>
</dbReference>
<evidence type="ECO:0000313" key="1">
    <source>
        <dbReference type="EMBL" id="KAF9646464.1"/>
    </source>
</evidence>
<reference evidence="1" key="1">
    <citation type="submission" date="2019-10" db="EMBL/GenBank/DDBJ databases">
        <authorList>
            <consortium name="DOE Joint Genome Institute"/>
            <person name="Kuo A."/>
            <person name="Miyauchi S."/>
            <person name="Kiss E."/>
            <person name="Drula E."/>
            <person name="Kohler A."/>
            <person name="Sanchez-Garcia M."/>
            <person name="Andreopoulos B."/>
            <person name="Barry K.W."/>
            <person name="Bonito G."/>
            <person name="Buee M."/>
            <person name="Carver A."/>
            <person name="Chen C."/>
            <person name="Cichocki N."/>
            <person name="Clum A."/>
            <person name="Culley D."/>
            <person name="Crous P.W."/>
            <person name="Fauchery L."/>
            <person name="Girlanda M."/>
            <person name="Hayes R."/>
            <person name="Keri Z."/>
            <person name="Labutti K."/>
            <person name="Lipzen A."/>
            <person name="Lombard V."/>
            <person name="Magnuson J."/>
            <person name="Maillard F."/>
            <person name="Morin E."/>
            <person name="Murat C."/>
            <person name="Nolan M."/>
            <person name="Ohm R."/>
            <person name="Pangilinan J."/>
            <person name="Pereira M."/>
            <person name="Perotto S."/>
            <person name="Peter M."/>
            <person name="Riley R."/>
            <person name="Sitrit Y."/>
            <person name="Stielow B."/>
            <person name="Szollosi G."/>
            <person name="Zifcakova L."/>
            <person name="Stursova M."/>
            <person name="Spatafora J.W."/>
            <person name="Tedersoo L."/>
            <person name="Vaario L.-M."/>
            <person name="Yamada A."/>
            <person name="Yan M."/>
            <person name="Wang P."/>
            <person name="Xu J."/>
            <person name="Bruns T."/>
            <person name="Baldrian P."/>
            <person name="Vilgalys R."/>
            <person name="Henrissat B."/>
            <person name="Grigoriev I.V."/>
            <person name="Hibbett D."/>
            <person name="Nagy L.G."/>
            <person name="Martin F.M."/>
        </authorList>
    </citation>
    <scope>NUCLEOTIDE SEQUENCE</scope>
    <source>
        <strain evidence="1">P2</strain>
    </source>
</reference>